<evidence type="ECO:0000313" key="2">
    <source>
        <dbReference type="EMBL" id="GAL87681.1"/>
    </source>
</evidence>
<reference evidence="2 3" key="1">
    <citation type="submission" date="2014-09" db="EMBL/GenBank/DDBJ databases">
        <title>Sporocytophaga myxococcoides PG-01 genome sequencing.</title>
        <authorList>
            <person name="Liu L."/>
            <person name="Gao P.J."/>
            <person name="Chen G.J."/>
            <person name="Wang L.S."/>
        </authorList>
    </citation>
    <scope>NUCLEOTIDE SEQUENCE [LARGE SCALE GENOMIC DNA]</scope>
    <source>
        <strain evidence="2 3">PG-01</strain>
    </source>
</reference>
<feature type="compositionally biased region" description="Basic and acidic residues" evidence="1">
    <location>
        <begin position="210"/>
        <end position="227"/>
    </location>
</feature>
<accession>A0A098LL01</accession>
<protein>
    <submittedName>
        <fullName evidence="2">Uncharacterized protein</fullName>
    </submittedName>
</protein>
<feature type="compositionally biased region" description="Low complexity" evidence="1">
    <location>
        <begin position="175"/>
        <end position="190"/>
    </location>
</feature>
<dbReference type="eggNOG" id="COG4700">
    <property type="taxonomic scope" value="Bacteria"/>
</dbReference>
<keyword evidence="3" id="KW-1185">Reference proteome</keyword>
<proteinExistence type="predicted"/>
<comment type="caution">
    <text evidence="2">The sequence shown here is derived from an EMBL/GenBank/DDBJ whole genome shotgun (WGS) entry which is preliminary data.</text>
</comment>
<dbReference type="Gene3D" id="1.25.40.10">
    <property type="entry name" value="Tetratricopeptide repeat domain"/>
    <property type="match status" value="1"/>
</dbReference>
<organism evidence="2 3">
    <name type="scientific">Sporocytophaga myxococcoides</name>
    <dbReference type="NCBI Taxonomy" id="153721"/>
    <lineage>
        <taxon>Bacteria</taxon>
        <taxon>Pseudomonadati</taxon>
        <taxon>Bacteroidota</taxon>
        <taxon>Cytophagia</taxon>
        <taxon>Cytophagales</taxon>
        <taxon>Cytophagaceae</taxon>
        <taxon>Sporocytophaga</taxon>
    </lineage>
</organism>
<name>A0A098LL01_9BACT</name>
<dbReference type="InterPro" id="IPR011990">
    <property type="entry name" value="TPR-like_helical_dom_sf"/>
</dbReference>
<evidence type="ECO:0000256" key="1">
    <source>
        <dbReference type="SAM" id="MobiDB-lite"/>
    </source>
</evidence>
<dbReference type="EMBL" id="BBLT01000015">
    <property type="protein sequence ID" value="GAL87681.1"/>
    <property type="molecule type" value="Genomic_DNA"/>
</dbReference>
<feature type="region of interest" description="Disordered" evidence="1">
    <location>
        <begin position="153"/>
        <end position="229"/>
    </location>
</feature>
<dbReference type="AlphaFoldDB" id="A0A098LL01"/>
<dbReference type="Proteomes" id="UP000030185">
    <property type="component" value="Unassembled WGS sequence"/>
</dbReference>
<evidence type="ECO:0000313" key="3">
    <source>
        <dbReference type="Proteomes" id="UP000030185"/>
    </source>
</evidence>
<sequence>MRLILLANIFVTIWSFLNRFSEINNYIDSAEQNFQKGEYEFAIKDYSILINKYKIKDEDILLNLAHSYYNIQDTANSKKIYHNLLNSEDRITRSIAHQQLANVFWMTGKKNKAIYHYTESLKANTANEIARINFELIQKLIKLEEQYQTGVGYKKEKQASNQENTGKASDENQIGSGNSIGNSGNKGANNTEKSASEGSGKHQGGQSNPENEKNELRNQKNGNKENEDLISNRLKAANLSLQRARAILDAMKQNEIQYLQQKQMTKPEDAQDLPDW</sequence>
<dbReference type="STRING" id="153721.MYP_4912"/>
<feature type="compositionally biased region" description="Polar residues" evidence="1">
    <location>
        <begin position="159"/>
        <end position="174"/>
    </location>
</feature>
<gene>
    <name evidence="2" type="ORF">MYP_4912</name>
</gene>
<dbReference type="OrthoDB" id="597471at2"/>
<dbReference type="SUPFAM" id="SSF48452">
    <property type="entry name" value="TPR-like"/>
    <property type="match status" value="1"/>
</dbReference>
<dbReference type="RefSeq" id="WP_045469615.1">
    <property type="nucleotide sequence ID" value="NZ_BBLT01000015.1"/>
</dbReference>